<dbReference type="Proteomes" id="UP001596403">
    <property type="component" value="Unassembled WGS sequence"/>
</dbReference>
<gene>
    <name evidence="1" type="ORF">ACFQAU_08635</name>
</gene>
<keyword evidence="2" id="KW-1185">Reference proteome</keyword>
<protein>
    <submittedName>
        <fullName evidence="1">Uncharacterized protein</fullName>
    </submittedName>
</protein>
<name>A0ABW1YWZ0_9RHOB</name>
<dbReference type="EMBL" id="JBHSWA010000001">
    <property type="protein sequence ID" value="MFC6641770.1"/>
    <property type="molecule type" value="Genomic_DNA"/>
</dbReference>
<dbReference type="RefSeq" id="WP_120349893.1">
    <property type="nucleotide sequence ID" value="NZ_JBHSWA010000001.1"/>
</dbReference>
<reference evidence="2" key="1">
    <citation type="journal article" date="2019" name="Int. J. Syst. Evol. Microbiol.">
        <title>The Global Catalogue of Microorganisms (GCM) 10K type strain sequencing project: providing services to taxonomists for standard genome sequencing and annotation.</title>
        <authorList>
            <consortium name="The Broad Institute Genomics Platform"/>
            <consortium name="The Broad Institute Genome Sequencing Center for Infectious Disease"/>
            <person name="Wu L."/>
            <person name="Ma J."/>
        </authorList>
    </citation>
    <scope>NUCLEOTIDE SEQUENCE [LARGE SCALE GENOMIC DNA]</scope>
    <source>
        <strain evidence="2">NBRC 111368</strain>
    </source>
</reference>
<sequence length="59" mass="6439">MSIQFSHSFDAAQNVTEMTPITACVSMGKYATAQGELVWQKGEIACIRSDTALFVGKRI</sequence>
<comment type="caution">
    <text evidence="1">The sequence shown here is derived from an EMBL/GenBank/DDBJ whole genome shotgun (WGS) entry which is preliminary data.</text>
</comment>
<evidence type="ECO:0000313" key="1">
    <source>
        <dbReference type="EMBL" id="MFC6641770.1"/>
    </source>
</evidence>
<organism evidence="1 2">
    <name type="scientific">Sulfitobacter profundi</name>
    <dbReference type="NCBI Taxonomy" id="2679961"/>
    <lineage>
        <taxon>Bacteria</taxon>
        <taxon>Pseudomonadati</taxon>
        <taxon>Pseudomonadota</taxon>
        <taxon>Alphaproteobacteria</taxon>
        <taxon>Rhodobacterales</taxon>
        <taxon>Roseobacteraceae</taxon>
        <taxon>Sulfitobacter</taxon>
    </lineage>
</organism>
<evidence type="ECO:0000313" key="2">
    <source>
        <dbReference type="Proteomes" id="UP001596403"/>
    </source>
</evidence>
<accession>A0ABW1YWZ0</accession>
<proteinExistence type="predicted"/>